<dbReference type="Gene3D" id="3.40.50.2300">
    <property type="match status" value="1"/>
</dbReference>
<keyword evidence="4 13" id="KW-0812">Transmembrane</keyword>
<evidence type="ECO:0000256" key="6">
    <source>
        <dbReference type="ARBA" id="ARBA00022989"/>
    </source>
</evidence>
<evidence type="ECO:0000256" key="12">
    <source>
        <dbReference type="ARBA" id="ARBA00023303"/>
    </source>
</evidence>
<evidence type="ECO:0000256" key="9">
    <source>
        <dbReference type="ARBA" id="ARBA00023170"/>
    </source>
</evidence>
<feature type="transmembrane region" description="Helical" evidence="13">
    <location>
        <begin position="491"/>
        <end position="511"/>
    </location>
</feature>
<keyword evidence="6 13" id="KW-1133">Transmembrane helix</keyword>
<keyword evidence="11" id="KW-1071">Ligand-gated ion channel</keyword>
<evidence type="ECO:0000256" key="8">
    <source>
        <dbReference type="ARBA" id="ARBA00023136"/>
    </source>
</evidence>
<dbReference type="SUPFAM" id="SSF53850">
    <property type="entry name" value="Periplasmic binding protein-like II"/>
    <property type="match status" value="1"/>
</dbReference>
<dbReference type="GO" id="GO:0015276">
    <property type="term" value="F:ligand-gated monoatomic ion channel activity"/>
    <property type="evidence" value="ECO:0007669"/>
    <property type="project" value="InterPro"/>
</dbReference>
<evidence type="ECO:0000256" key="3">
    <source>
        <dbReference type="ARBA" id="ARBA00022448"/>
    </source>
</evidence>
<evidence type="ECO:0000313" key="15">
    <source>
        <dbReference type="EMBL" id="KAJ9567209.1"/>
    </source>
</evidence>
<evidence type="ECO:0000256" key="2">
    <source>
        <dbReference type="ARBA" id="ARBA00008685"/>
    </source>
</evidence>
<proteinExistence type="inferred from homology"/>
<evidence type="ECO:0000313" key="16">
    <source>
        <dbReference type="Proteomes" id="UP001172457"/>
    </source>
</evidence>
<sequence>MEVKDINAYAIWVHDAVSALGMAVENQVLKLNMKNLETTGSSQRGAALLTQMLRLSFQGLGFQFRNGRISAHVLEIINVIGQGERRVGFWTTDATFTKNIGEPKSYSNDGLKAIIWPGGTTSGSLRLSSKNLRIVVPAFTRTRRLFHMNNDAQNNSTIVSGFCAEVFLAAFTALGQDVAFHFIPIMNNSKVAEIGYGHLIDVVHSGEFDAAIGDITITANRSLYVDFTLPYTDLGCATLSRNADASMWIFMEPLSSNLWIVSACFFILLALVIWILEHRTNREFQGSQGQQVATTIWFAFSTLVYAHRQELQSNLSRFVVIVWLFVVLVLTSSYTATLSSLLTIQQIKLASKRNLIGFSYSAVTGGMTKNLIPGTRWKSYSTLEAYADDLSRGSKKGGVDAIVDEIPYIKAFLAQYPSGYSMTASASEATTNGFGFVFARGSPWAPEISRQIAKLREDGTLNKLEKKWFNQESRDSVPTTKILSLKDLRGLFVISGMLMAAALFLFMLYLVHEC</sequence>
<keyword evidence="16" id="KW-1185">Reference proteome</keyword>
<dbReference type="EMBL" id="JARYMX010000001">
    <property type="protein sequence ID" value="KAJ9567209.1"/>
    <property type="molecule type" value="Genomic_DNA"/>
</dbReference>
<dbReference type="InterPro" id="IPR028082">
    <property type="entry name" value="Peripla_BP_I"/>
</dbReference>
<comment type="similarity">
    <text evidence="2">Belongs to the glutamate-gated ion channel (TC 1.A.10.1) family.</text>
</comment>
<evidence type="ECO:0000256" key="13">
    <source>
        <dbReference type="SAM" id="Phobius"/>
    </source>
</evidence>
<dbReference type="Gene3D" id="1.10.287.70">
    <property type="match status" value="1"/>
</dbReference>
<evidence type="ECO:0000256" key="1">
    <source>
        <dbReference type="ARBA" id="ARBA00004141"/>
    </source>
</evidence>
<keyword evidence="10" id="KW-0325">Glycoprotein</keyword>
<dbReference type="GO" id="GO:0016020">
    <property type="term" value="C:membrane"/>
    <property type="evidence" value="ECO:0007669"/>
    <property type="project" value="UniProtKB-SubCell"/>
</dbReference>
<gene>
    <name evidence="15" type="ORF">OSB04_003175</name>
</gene>
<feature type="transmembrane region" description="Helical" evidence="13">
    <location>
        <begin position="318"/>
        <end position="344"/>
    </location>
</feature>
<comment type="subcellular location">
    <subcellularLocation>
        <location evidence="1">Membrane</location>
        <topology evidence="1">Multi-pass membrane protein</topology>
    </subcellularLocation>
</comment>
<dbReference type="SUPFAM" id="SSF53822">
    <property type="entry name" value="Periplasmic binding protein-like I"/>
    <property type="match status" value="1"/>
</dbReference>
<dbReference type="Pfam" id="PF00060">
    <property type="entry name" value="Lig_chan"/>
    <property type="match status" value="1"/>
</dbReference>
<evidence type="ECO:0000256" key="7">
    <source>
        <dbReference type="ARBA" id="ARBA00023065"/>
    </source>
</evidence>
<dbReference type="InterPro" id="IPR001320">
    <property type="entry name" value="Iontro_rcpt_C"/>
</dbReference>
<keyword evidence="12" id="KW-0407">Ion channel</keyword>
<accession>A0AA38TUM7</accession>
<dbReference type="InterPro" id="IPR019594">
    <property type="entry name" value="Glu/Gly-bd"/>
</dbReference>
<keyword evidence="7" id="KW-0406">Ion transport</keyword>
<dbReference type="PANTHER" id="PTHR18966">
    <property type="entry name" value="IONOTROPIC GLUTAMATE RECEPTOR"/>
    <property type="match status" value="1"/>
</dbReference>
<keyword evidence="3" id="KW-0813">Transport</keyword>
<evidence type="ECO:0000256" key="11">
    <source>
        <dbReference type="ARBA" id="ARBA00023286"/>
    </source>
</evidence>
<dbReference type="Gene3D" id="3.40.190.10">
    <property type="entry name" value="Periplasmic binding protein-like II"/>
    <property type="match status" value="2"/>
</dbReference>
<feature type="transmembrane region" description="Helical" evidence="13">
    <location>
        <begin position="288"/>
        <end position="306"/>
    </location>
</feature>
<evidence type="ECO:0000256" key="10">
    <source>
        <dbReference type="ARBA" id="ARBA00023180"/>
    </source>
</evidence>
<dbReference type="FunFam" id="1.10.287.70:FF:000037">
    <property type="entry name" value="Glutamate receptor"/>
    <property type="match status" value="1"/>
</dbReference>
<dbReference type="Proteomes" id="UP001172457">
    <property type="component" value="Chromosome 1"/>
</dbReference>
<evidence type="ECO:0000256" key="5">
    <source>
        <dbReference type="ARBA" id="ARBA00022729"/>
    </source>
</evidence>
<feature type="transmembrane region" description="Helical" evidence="13">
    <location>
        <begin position="258"/>
        <end position="276"/>
    </location>
</feature>
<keyword evidence="5" id="KW-0732">Signal</keyword>
<reference evidence="15" key="1">
    <citation type="submission" date="2023-03" db="EMBL/GenBank/DDBJ databases">
        <title>Chromosome-scale reference genome and RAD-based genetic map of yellow starthistle (Centaurea solstitialis) reveal putative structural variation and QTLs associated with invader traits.</title>
        <authorList>
            <person name="Reatini B."/>
            <person name="Cang F.A."/>
            <person name="Jiang Q."/>
            <person name="Mckibben M.T.W."/>
            <person name="Barker M.S."/>
            <person name="Rieseberg L.H."/>
            <person name="Dlugosch K.M."/>
        </authorList>
    </citation>
    <scope>NUCLEOTIDE SEQUENCE</scope>
    <source>
        <strain evidence="15">CAN-66</strain>
        <tissue evidence="15">Leaf</tissue>
    </source>
</reference>
<evidence type="ECO:0000259" key="14">
    <source>
        <dbReference type="SMART" id="SM00079"/>
    </source>
</evidence>
<name>A0AA38TUM7_9ASTR</name>
<protein>
    <recommendedName>
        <fullName evidence="14">Ionotropic glutamate receptor C-terminal domain-containing protein</fullName>
    </recommendedName>
</protein>
<dbReference type="AlphaFoldDB" id="A0AA38TUM7"/>
<feature type="domain" description="Ionotropic glutamate receptor C-terminal" evidence="14">
    <location>
        <begin position="133"/>
        <end position="471"/>
    </location>
</feature>
<comment type="caution">
    <text evidence="15">The sequence shown here is derived from an EMBL/GenBank/DDBJ whole genome shotgun (WGS) entry which is preliminary data.</text>
</comment>
<dbReference type="SMART" id="SM00079">
    <property type="entry name" value="PBPe"/>
    <property type="match status" value="1"/>
</dbReference>
<dbReference type="Pfam" id="PF10613">
    <property type="entry name" value="Lig_chan-Glu_bd"/>
    <property type="match status" value="1"/>
</dbReference>
<evidence type="ECO:0000256" key="4">
    <source>
        <dbReference type="ARBA" id="ARBA00022692"/>
    </source>
</evidence>
<keyword evidence="8 13" id="KW-0472">Membrane</keyword>
<dbReference type="InterPro" id="IPR015683">
    <property type="entry name" value="Ionotropic_Glu_rcpt"/>
</dbReference>
<organism evidence="15 16">
    <name type="scientific">Centaurea solstitialis</name>
    <name type="common">yellow star-thistle</name>
    <dbReference type="NCBI Taxonomy" id="347529"/>
    <lineage>
        <taxon>Eukaryota</taxon>
        <taxon>Viridiplantae</taxon>
        <taxon>Streptophyta</taxon>
        <taxon>Embryophyta</taxon>
        <taxon>Tracheophyta</taxon>
        <taxon>Spermatophyta</taxon>
        <taxon>Magnoliopsida</taxon>
        <taxon>eudicotyledons</taxon>
        <taxon>Gunneridae</taxon>
        <taxon>Pentapetalae</taxon>
        <taxon>asterids</taxon>
        <taxon>campanulids</taxon>
        <taxon>Asterales</taxon>
        <taxon>Asteraceae</taxon>
        <taxon>Carduoideae</taxon>
        <taxon>Cardueae</taxon>
        <taxon>Centaureinae</taxon>
        <taxon>Centaurea</taxon>
    </lineage>
</organism>
<keyword evidence="9" id="KW-0675">Receptor</keyword>